<dbReference type="Pfam" id="PF13411">
    <property type="entry name" value="MerR_1"/>
    <property type="match status" value="1"/>
</dbReference>
<protein>
    <submittedName>
        <fullName evidence="2">Zinc-responsive transcriptional regulator</fullName>
    </submittedName>
</protein>
<sequence>MSVDERQAKPRFIDMLRVGEAADFLGVCKETLRNWDRSGKLVPKRNPVTGYRYYKQEDLERFFKKVVEERGDA</sequence>
<evidence type="ECO:0000259" key="1">
    <source>
        <dbReference type="PROSITE" id="PS50937"/>
    </source>
</evidence>
<dbReference type="GO" id="GO:0003677">
    <property type="term" value="F:DNA binding"/>
    <property type="evidence" value="ECO:0007669"/>
    <property type="project" value="InterPro"/>
</dbReference>
<dbReference type="SUPFAM" id="SSF46955">
    <property type="entry name" value="Putative DNA-binding domain"/>
    <property type="match status" value="1"/>
</dbReference>
<dbReference type="OrthoDB" id="290198at2"/>
<dbReference type="Proteomes" id="UP000317977">
    <property type="component" value="Unassembled WGS sequence"/>
</dbReference>
<dbReference type="EMBL" id="SJPX01000006">
    <property type="protein sequence ID" value="TWU46838.1"/>
    <property type="molecule type" value="Genomic_DNA"/>
</dbReference>
<feature type="domain" description="HTH merR-type" evidence="1">
    <location>
        <begin position="15"/>
        <end position="62"/>
    </location>
</feature>
<proteinExistence type="predicted"/>
<evidence type="ECO:0000313" key="2">
    <source>
        <dbReference type="EMBL" id="TWU46838.1"/>
    </source>
</evidence>
<dbReference type="Gene3D" id="1.10.1660.10">
    <property type="match status" value="1"/>
</dbReference>
<organism evidence="2 3">
    <name type="scientific">Rubripirellula reticaptiva</name>
    <dbReference type="NCBI Taxonomy" id="2528013"/>
    <lineage>
        <taxon>Bacteria</taxon>
        <taxon>Pseudomonadati</taxon>
        <taxon>Planctomycetota</taxon>
        <taxon>Planctomycetia</taxon>
        <taxon>Pirellulales</taxon>
        <taxon>Pirellulaceae</taxon>
        <taxon>Rubripirellula</taxon>
    </lineage>
</organism>
<comment type="caution">
    <text evidence="2">The sequence shown here is derived from an EMBL/GenBank/DDBJ whole genome shotgun (WGS) entry which is preliminary data.</text>
</comment>
<reference evidence="2 3" key="1">
    <citation type="submission" date="2019-02" db="EMBL/GenBank/DDBJ databases">
        <title>Deep-cultivation of Planctomycetes and their phenomic and genomic characterization uncovers novel biology.</title>
        <authorList>
            <person name="Wiegand S."/>
            <person name="Jogler M."/>
            <person name="Boedeker C."/>
            <person name="Pinto D."/>
            <person name="Vollmers J."/>
            <person name="Rivas-Marin E."/>
            <person name="Kohn T."/>
            <person name="Peeters S.H."/>
            <person name="Heuer A."/>
            <person name="Rast P."/>
            <person name="Oberbeckmann S."/>
            <person name="Bunk B."/>
            <person name="Jeske O."/>
            <person name="Meyerdierks A."/>
            <person name="Storesund J.E."/>
            <person name="Kallscheuer N."/>
            <person name="Luecker S."/>
            <person name="Lage O.M."/>
            <person name="Pohl T."/>
            <person name="Merkel B.J."/>
            <person name="Hornburger P."/>
            <person name="Mueller R.-W."/>
            <person name="Bruemmer F."/>
            <person name="Labrenz M."/>
            <person name="Spormann A.M."/>
            <person name="Op Den Camp H."/>
            <person name="Overmann J."/>
            <person name="Amann R."/>
            <person name="Jetten M.S.M."/>
            <person name="Mascher T."/>
            <person name="Medema M.H."/>
            <person name="Devos D.P."/>
            <person name="Kaster A.-K."/>
            <person name="Ovreas L."/>
            <person name="Rohde M."/>
            <person name="Galperin M.Y."/>
            <person name="Jogler C."/>
        </authorList>
    </citation>
    <scope>NUCLEOTIDE SEQUENCE [LARGE SCALE GENOMIC DNA]</scope>
    <source>
        <strain evidence="2 3">Poly59</strain>
    </source>
</reference>
<dbReference type="InterPro" id="IPR009061">
    <property type="entry name" value="DNA-bd_dom_put_sf"/>
</dbReference>
<dbReference type="GO" id="GO:0006355">
    <property type="term" value="P:regulation of DNA-templated transcription"/>
    <property type="evidence" value="ECO:0007669"/>
    <property type="project" value="InterPro"/>
</dbReference>
<gene>
    <name evidence="2" type="ORF">Poly59_58110</name>
</gene>
<accession>A0A5C6ED41</accession>
<evidence type="ECO:0000313" key="3">
    <source>
        <dbReference type="Proteomes" id="UP000317977"/>
    </source>
</evidence>
<dbReference type="AlphaFoldDB" id="A0A5C6ED41"/>
<dbReference type="RefSeq" id="WP_146537283.1">
    <property type="nucleotide sequence ID" value="NZ_SJPX01000006.1"/>
</dbReference>
<keyword evidence="3" id="KW-1185">Reference proteome</keyword>
<dbReference type="InterPro" id="IPR000551">
    <property type="entry name" value="MerR-type_HTH_dom"/>
</dbReference>
<dbReference type="PROSITE" id="PS50937">
    <property type="entry name" value="HTH_MERR_2"/>
    <property type="match status" value="1"/>
</dbReference>
<name>A0A5C6ED41_9BACT</name>
<dbReference type="CDD" id="cd04762">
    <property type="entry name" value="HTH_MerR-trunc"/>
    <property type="match status" value="1"/>
</dbReference>